<protein>
    <submittedName>
        <fullName evidence="5">Transcriptional regulator, AraC family</fullName>
    </submittedName>
</protein>
<dbReference type="GO" id="GO:0043565">
    <property type="term" value="F:sequence-specific DNA binding"/>
    <property type="evidence" value="ECO:0007669"/>
    <property type="project" value="InterPro"/>
</dbReference>
<dbReference type="OrthoDB" id="9783876at2"/>
<organism evidence="5 6">
    <name type="scientific">Cupriavidus basilensis</name>
    <dbReference type="NCBI Taxonomy" id="68895"/>
    <lineage>
        <taxon>Bacteria</taxon>
        <taxon>Pseudomonadati</taxon>
        <taxon>Pseudomonadota</taxon>
        <taxon>Betaproteobacteria</taxon>
        <taxon>Burkholderiales</taxon>
        <taxon>Burkholderiaceae</taxon>
        <taxon>Cupriavidus</taxon>
    </lineage>
</organism>
<keyword evidence="1" id="KW-0805">Transcription regulation</keyword>
<dbReference type="SUPFAM" id="SSF51215">
    <property type="entry name" value="Regulatory protein AraC"/>
    <property type="match status" value="1"/>
</dbReference>
<dbReference type="SMART" id="SM00342">
    <property type="entry name" value="HTH_ARAC"/>
    <property type="match status" value="1"/>
</dbReference>
<dbReference type="InterPro" id="IPR050204">
    <property type="entry name" value="AraC_XylS_family_regulators"/>
</dbReference>
<dbReference type="PROSITE" id="PS01124">
    <property type="entry name" value="HTH_ARAC_FAMILY_2"/>
    <property type="match status" value="1"/>
</dbReference>
<dbReference type="AlphaFoldDB" id="A0A0C4YJZ1"/>
<evidence type="ECO:0000313" key="5">
    <source>
        <dbReference type="EMBL" id="AJG22910.1"/>
    </source>
</evidence>
<feature type="domain" description="HTH araC/xylS-type" evidence="4">
    <location>
        <begin position="210"/>
        <end position="308"/>
    </location>
</feature>
<proteinExistence type="predicted"/>
<dbReference type="EMBL" id="CP010537">
    <property type="protein sequence ID" value="AJG22910.1"/>
    <property type="molecule type" value="Genomic_DNA"/>
</dbReference>
<dbReference type="Proteomes" id="UP000031843">
    <property type="component" value="Chromosome secondary"/>
</dbReference>
<dbReference type="RefSeq" id="WP_043354564.1">
    <property type="nucleotide sequence ID" value="NZ_CP010537.1"/>
</dbReference>
<name>A0A0C4YJZ1_9BURK</name>
<evidence type="ECO:0000256" key="3">
    <source>
        <dbReference type="ARBA" id="ARBA00023163"/>
    </source>
</evidence>
<dbReference type="SUPFAM" id="SSF46689">
    <property type="entry name" value="Homeodomain-like"/>
    <property type="match status" value="2"/>
</dbReference>
<dbReference type="KEGG" id="cbw:RR42_s1322"/>
<dbReference type="InterPro" id="IPR018060">
    <property type="entry name" value="HTH_AraC"/>
</dbReference>
<keyword evidence="3" id="KW-0804">Transcription</keyword>
<dbReference type="PANTHER" id="PTHR46796:SF7">
    <property type="entry name" value="ARAC FAMILY TRANSCRIPTIONAL REGULATOR"/>
    <property type="match status" value="1"/>
</dbReference>
<evidence type="ECO:0000256" key="2">
    <source>
        <dbReference type="ARBA" id="ARBA00023125"/>
    </source>
</evidence>
<accession>A0A0C4YJZ1</accession>
<evidence type="ECO:0000313" key="6">
    <source>
        <dbReference type="Proteomes" id="UP000031843"/>
    </source>
</evidence>
<evidence type="ECO:0000259" key="4">
    <source>
        <dbReference type="PROSITE" id="PS01124"/>
    </source>
</evidence>
<reference evidence="5 6" key="1">
    <citation type="journal article" date="2015" name="Genome Announc.">
        <title>Complete Genome Sequence of Cupriavidus basilensis 4G11, Isolated from the Oak Ridge Field Research Center Site.</title>
        <authorList>
            <person name="Ray J."/>
            <person name="Waters R.J."/>
            <person name="Skerker J.M."/>
            <person name="Kuehl J.V."/>
            <person name="Price M.N."/>
            <person name="Huang J."/>
            <person name="Chakraborty R."/>
            <person name="Arkin A.P."/>
            <person name="Deutschbauer A."/>
        </authorList>
    </citation>
    <scope>NUCLEOTIDE SEQUENCE [LARGE SCALE GENOMIC DNA]</scope>
    <source>
        <strain evidence="5">4G11</strain>
    </source>
</reference>
<evidence type="ECO:0000256" key="1">
    <source>
        <dbReference type="ARBA" id="ARBA00023015"/>
    </source>
</evidence>
<dbReference type="Gene3D" id="1.10.10.60">
    <property type="entry name" value="Homeodomain-like"/>
    <property type="match status" value="2"/>
</dbReference>
<sequence length="332" mass="34763">MDSLTELVRMLSPAGTVDLHCHFAGNWRVDNAAAPAGHLPYHIILKGQARALVAQEAISLAAGDVLLFPHGSAHTLRSLPDGTEGAEGAHPAMPAQTTRFNGLLTEVTMPGDAHPLDMLCGTFVLGLPGTVLLRNLPPVLRVATAQRADCAWLHALIDMMRNEAQAPEPGGAAVIGQLSTALLTLLLRALIAQGGVTHSLLALMADARLSKAIDAVLRAPAEPWSVASLAAVCNVSRATFARRFAQLSGETPLQFVTTLRMEMAARLLTLDRGSAASIGEQCGYASEAAFGRAFKAYFGVGPGMFRHAARERRAAAAAQAASARQAAARCAS</sequence>
<dbReference type="InterPro" id="IPR037923">
    <property type="entry name" value="HTH-like"/>
</dbReference>
<dbReference type="Pfam" id="PF12852">
    <property type="entry name" value="Cupin_6"/>
    <property type="match status" value="1"/>
</dbReference>
<dbReference type="InterPro" id="IPR032783">
    <property type="entry name" value="AraC_lig"/>
</dbReference>
<gene>
    <name evidence="5" type="ORF">RR42_s1322</name>
</gene>
<keyword evidence="2" id="KW-0238">DNA-binding</keyword>
<dbReference type="InterPro" id="IPR009057">
    <property type="entry name" value="Homeodomain-like_sf"/>
</dbReference>
<dbReference type="Pfam" id="PF12833">
    <property type="entry name" value="HTH_18"/>
    <property type="match status" value="1"/>
</dbReference>
<dbReference type="STRING" id="68895.RR42_s1322"/>
<keyword evidence="6" id="KW-1185">Reference proteome</keyword>
<dbReference type="GO" id="GO:0003700">
    <property type="term" value="F:DNA-binding transcription factor activity"/>
    <property type="evidence" value="ECO:0007669"/>
    <property type="project" value="InterPro"/>
</dbReference>
<dbReference type="PANTHER" id="PTHR46796">
    <property type="entry name" value="HTH-TYPE TRANSCRIPTIONAL ACTIVATOR RHAS-RELATED"/>
    <property type="match status" value="1"/>
</dbReference>